<evidence type="ECO:0000313" key="5">
    <source>
        <dbReference type="Proteomes" id="UP000694890"/>
    </source>
</evidence>
<dbReference type="Proteomes" id="UP000694890">
    <property type="component" value="Linkage group LG5"/>
</dbReference>
<dbReference type="Pfam" id="PF26089">
    <property type="entry name" value="PH_Niban2"/>
    <property type="match status" value="1"/>
</dbReference>
<dbReference type="KEGG" id="lcf:127142494"/>
<accession>A0AAJ8B698</accession>
<sequence length="653" mass="74318">MGVKLTYHLNSKEHRYISERVADIMENLAPLYRRHYSSNLLTHMRNKHVEPTEPRPLIQHLDVVEHTGIVLEGTLPQCLSGIWTHRHLQVTSSFTVESRNAKEIFECGWGCNTELVMSGCQICTSIQEHRELVDDMCRHIAGKSGGKLACWDCPTAFPVFIQHPYSAPVCLATASHKEQTRWANILRAATQHQSSALWCEDSPESRAFLDAVSFLKRLRESCQTEVHPMGNEIEVLMSILMEEVMSYLKEHVFPRIIVHHRRKKQAWIKLLSEVYETAKQQVKAAMSALKEELSLHRADVEKQISAGLQQASLLHDHITHTITDDTCELMLQCLLHTIVPRLDRTLQEVAMPIYDGFASTWRYFLETCDDIIDLGSMSISVKDIKKEVLMPLSGLGPEDGRLWQCLDRLELSSEGRAWLQETWGVHSETWRPLILKAQNALYKVVDLCAVMFWRLVSRYTCYSFDSTQLMVVLCKVKDKVVKHLDEELLTLRSQLILDMILQITLPTFMHSVGRQDLSRYDAMVKSEHALFIHPVTIFHSILRDSLTSYIQSVMRYSLPQQFVPLPVSPINPCSSPSGFPESAYELLPPGDCWENFCQTSAGSSETLTPSTVSERDDTLTNLENSGNHGLSLHDAGEYVHLTQQTGVQAHNPH</sequence>
<dbReference type="InterPro" id="IPR059060">
    <property type="entry name" value="Niban_1/2/3_dom"/>
</dbReference>
<feature type="coiled-coil region" evidence="2">
    <location>
        <begin position="272"/>
        <end position="299"/>
    </location>
</feature>
<organism evidence="5 6">
    <name type="scientific">Lates calcarifer</name>
    <name type="common">Barramundi</name>
    <name type="synonym">Holocentrus calcarifer</name>
    <dbReference type="NCBI Taxonomy" id="8187"/>
    <lineage>
        <taxon>Eukaryota</taxon>
        <taxon>Metazoa</taxon>
        <taxon>Chordata</taxon>
        <taxon>Craniata</taxon>
        <taxon>Vertebrata</taxon>
        <taxon>Euteleostomi</taxon>
        <taxon>Actinopterygii</taxon>
        <taxon>Neopterygii</taxon>
        <taxon>Teleostei</taxon>
        <taxon>Neoteleostei</taxon>
        <taxon>Acanthomorphata</taxon>
        <taxon>Carangaria</taxon>
        <taxon>Carangaria incertae sedis</taxon>
        <taxon>Centropomidae</taxon>
        <taxon>Lates</taxon>
    </lineage>
</organism>
<dbReference type="PANTHER" id="PTHR14392">
    <property type="entry name" value="NIBAN FAMILY MEMBER"/>
    <property type="match status" value="1"/>
</dbReference>
<feature type="region of interest" description="Disordered" evidence="3">
    <location>
        <begin position="601"/>
        <end position="627"/>
    </location>
</feature>
<feature type="domain" description="Niban 1/2/3" evidence="4">
    <location>
        <begin position="332"/>
        <end position="506"/>
    </location>
</feature>
<dbReference type="RefSeq" id="XP_050926721.1">
    <property type="nucleotide sequence ID" value="XM_051070764.1"/>
</dbReference>
<dbReference type="PANTHER" id="PTHR14392:SF3">
    <property type="entry name" value="PROTEIN NIBAN 1"/>
    <property type="match status" value="1"/>
</dbReference>
<evidence type="ECO:0000313" key="6">
    <source>
        <dbReference type="RefSeq" id="XP_050926721.1"/>
    </source>
</evidence>
<comment type="similarity">
    <text evidence="1">Belongs to the Niban family.</text>
</comment>
<evidence type="ECO:0000256" key="3">
    <source>
        <dbReference type="SAM" id="MobiDB-lite"/>
    </source>
</evidence>
<evidence type="ECO:0000259" key="4">
    <source>
        <dbReference type="Pfam" id="PF26086"/>
    </source>
</evidence>
<keyword evidence="2" id="KW-0175">Coiled coil</keyword>
<protein>
    <submittedName>
        <fullName evidence="6">Protein Niban 1 isoform X1</fullName>
    </submittedName>
</protein>
<dbReference type="InterPro" id="IPR026088">
    <property type="entry name" value="Niban-like"/>
</dbReference>
<dbReference type="AlphaFoldDB" id="A0AAJ8B698"/>
<dbReference type="GeneID" id="127142494"/>
<gene>
    <name evidence="6" type="primary">LOC127142494</name>
</gene>
<proteinExistence type="inferred from homology"/>
<name>A0AAJ8B698_LATCA</name>
<reference evidence="6" key="1">
    <citation type="submission" date="2025-08" db="UniProtKB">
        <authorList>
            <consortium name="RefSeq"/>
        </authorList>
    </citation>
    <scope>IDENTIFICATION</scope>
    <source>
        <tissue evidence="6">Brain</tissue>
    </source>
</reference>
<evidence type="ECO:0000256" key="2">
    <source>
        <dbReference type="SAM" id="Coils"/>
    </source>
</evidence>
<dbReference type="Pfam" id="PF26086">
    <property type="entry name" value="Niban2"/>
    <property type="match status" value="1"/>
</dbReference>
<evidence type="ECO:0000256" key="1">
    <source>
        <dbReference type="ARBA" id="ARBA00010251"/>
    </source>
</evidence>
<feature type="compositionally biased region" description="Polar residues" evidence="3">
    <location>
        <begin position="601"/>
        <end position="612"/>
    </location>
</feature>